<keyword evidence="1" id="KW-0472">Membrane</keyword>
<evidence type="ECO:0000313" key="3">
    <source>
        <dbReference type="Proteomes" id="UP000318833"/>
    </source>
</evidence>
<proteinExistence type="predicted"/>
<keyword evidence="3" id="KW-1185">Reference proteome</keyword>
<evidence type="ECO:0000313" key="2">
    <source>
        <dbReference type="EMBL" id="TSE05776.1"/>
    </source>
</evidence>
<dbReference type="EMBL" id="VLNR01000055">
    <property type="protein sequence ID" value="TSE05776.1"/>
    <property type="molecule type" value="Genomic_DNA"/>
</dbReference>
<dbReference type="AlphaFoldDB" id="A0A554VF54"/>
<feature type="transmembrane region" description="Helical" evidence="1">
    <location>
        <begin position="119"/>
        <end position="137"/>
    </location>
</feature>
<keyword evidence="1" id="KW-1133">Transmembrane helix</keyword>
<name>A0A554VF54_9FLAO</name>
<feature type="transmembrane region" description="Helical" evidence="1">
    <location>
        <begin position="47"/>
        <end position="65"/>
    </location>
</feature>
<evidence type="ECO:0000256" key="1">
    <source>
        <dbReference type="SAM" id="Phobius"/>
    </source>
</evidence>
<comment type="caution">
    <text evidence="2">The sequence shown here is derived from an EMBL/GenBank/DDBJ whole genome shotgun (WGS) entry which is preliminary data.</text>
</comment>
<organism evidence="2 3">
    <name type="scientific">Aquimarina algiphila</name>
    <dbReference type="NCBI Taxonomy" id="2047982"/>
    <lineage>
        <taxon>Bacteria</taxon>
        <taxon>Pseudomonadati</taxon>
        <taxon>Bacteroidota</taxon>
        <taxon>Flavobacteriia</taxon>
        <taxon>Flavobacteriales</taxon>
        <taxon>Flavobacteriaceae</taxon>
        <taxon>Aquimarina</taxon>
    </lineage>
</organism>
<feature type="transmembrane region" description="Helical" evidence="1">
    <location>
        <begin position="77"/>
        <end position="99"/>
    </location>
</feature>
<protein>
    <recommendedName>
        <fullName evidence="4">DUF4149 domain-containing protein</fullName>
    </recommendedName>
</protein>
<feature type="transmembrane region" description="Helical" evidence="1">
    <location>
        <begin position="9"/>
        <end position="27"/>
    </location>
</feature>
<dbReference type="RefSeq" id="WP_143917893.1">
    <property type="nucleotide sequence ID" value="NZ_CANMIK010000062.1"/>
</dbReference>
<dbReference type="Proteomes" id="UP000318833">
    <property type="component" value="Unassembled WGS sequence"/>
</dbReference>
<keyword evidence="1" id="KW-0812">Transmembrane</keyword>
<sequence length="151" mass="17203">MKKIYDHSFVLTFIWVGFLLAISFMEAPLKFQAPSVTTAIGVDIGKIVFGALNKVEIFFSLFFALQIVRIKKLDSKLFLGLLVLFIIIIIQSFYLLPILDAYAEIVINGGKSPSNTEHIIYVVLEISKLFLLLYIGYKQIILFKKKIKNHS</sequence>
<gene>
    <name evidence="2" type="ORF">FOF46_21740</name>
</gene>
<evidence type="ECO:0008006" key="4">
    <source>
        <dbReference type="Google" id="ProtNLM"/>
    </source>
</evidence>
<dbReference type="OrthoDB" id="1098954at2"/>
<accession>A0A554VF54</accession>
<reference evidence="2 3" key="1">
    <citation type="submission" date="2019-07" db="EMBL/GenBank/DDBJ databases">
        <title>The draft genome sequence of Aquimarina algiphila M91.</title>
        <authorList>
            <person name="Meng X."/>
        </authorList>
    </citation>
    <scope>NUCLEOTIDE SEQUENCE [LARGE SCALE GENOMIC DNA]</scope>
    <source>
        <strain evidence="2 3">M91</strain>
    </source>
</reference>